<reference evidence="9" key="1">
    <citation type="journal article" date="2017" name="Plant J.">
        <title>The pomegranate (Punica granatum L.) genome and the genomics of punicalagin biosynthesis.</title>
        <authorList>
            <person name="Qin G."/>
            <person name="Xu C."/>
            <person name="Ming R."/>
            <person name="Tang H."/>
            <person name="Guyot R."/>
            <person name="Kramer E.M."/>
            <person name="Hu Y."/>
            <person name="Yi X."/>
            <person name="Qi Y."/>
            <person name="Xu X."/>
            <person name="Gao Z."/>
            <person name="Pan H."/>
            <person name="Jian J."/>
            <person name="Tian Y."/>
            <person name="Yue Z."/>
            <person name="Xu Y."/>
        </authorList>
    </citation>
    <scope>NUCLEOTIDE SEQUENCE [LARGE SCALE GENOMIC DNA]</scope>
    <source>
        <strain evidence="9">cv. Dabenzi</strain>
    </source>
</reference>
<name>A0A218WE13_PUNGR</name>
<accession>A0A218WE13</accession>
<dbReference type="PANTHER" id="PTHR15710">
    <property type="entry name" value="E3 UBIQUITIN-PROTEIN LIGASE PRAJA"/>
    <property type="match status" value="1"/>
</dbReference>
<keyword evidence="5" id="KW-0862">Zinc</keyword>
<sequence length="275" mass="30743">MSWEEEFDDYFITEDENSIWMNFDSSIEDDILFSEGAPLYEVRNYPIPDFGLVWRNRPPPFDRIIFSINFIVQCASSTSSRMVHAASVIDTTIQVTARILLHSNGEAIAPFPSTVGVLPDMHRPILDQICEAAQAMLAEPHNALRLIYSVRTVILNGMPIAVHQGVSPFEVEHGLEEIMHMVDSDQLGGDAEEGNHFDGNPATESSIRALKRVSYARDCEGTSSDCSICLEAFKPGMELTEMPCSHIFHGGCIEKWLKQSHTCPLCRYRMPCATG</sequence>
<dbReference type="SMART" id="SM00184">
    <property type="entry name" value="RING"/>
    <property type="match status" value="1"/>
</dbReference>
<evidence type="ECO:0000259" key="7">
    <source>
        <dbReference type="PROSITE" id="PS50089"/>
    </source>
</evidence>
<keyword evidence="3" id="KW-0479">Metal-binding</keyword>
<evidence type="ECO:0000313" key="8">
    <source>
        <dbReference type="EMBL" id="OWM70302.1"/>
    </source>
</evidence>
<evidence type="ECO:0000256" key="5">
    <source>
        <dbReference type="ARBA" id="ARBA00022833"/>
    </source>
</evidence>
<protein>
    <recommendedName>
        <fullName evidence="2">RING-type E3 ubiquitin transferase</fullName>
        <ecNumber evidence="2">2.3.2.27</ecNumber>
    </recommendedName>
</protein>
<evidence type="ECO:0000313" key="9">
    <source>
        <dbReference type="Proteomes" id="UP000197138"/>
    </source>
</evidence>
<dbReference type="SUPFAM" id="SSF57850">
    <property type="entry name" value="RING/U-box"/>
    <property type="match status" value="1"/>
</dbReference>
<dbReference type="GO" id="GO:0005737">
    <property type="term" value="C:cytoplasm"/>
    <property type="evidence" value="ECO:0007669"/>
    <property type="project" value="TreeGrafter"/>
</dbReference>
<keyword evidence="4 6" id="KW-0863">Zinc-finger</keyword>
<dbReference type="CDD" id="cd16454">
    <property type="entry name" value="RING-H2_PA-TM-RING"/>
    <property type="match status" value="1"/>
</dbReference>
<gene>
    <name evidence="8" type="ORF">CDL15_Pgr027203</name>
</gene>
<dbReference type="PROSITE" id="PS50089">
    <property type="entry name" value="ZF_RING_2"/>
    <property type="match status" value="1"/>
</dbReference>
<dbReference type="Proteomes" id="UP000197138">
    <property type="component" value="Unassembled WGS sequence"/>
</dbReference>
<evidence type="ECO:0000256" key="2">
    <source>
        <dbReference type="ARBA" id="ARBA00012483"/>
    </source>
</evidence>
<dbReference type="InterPro" id="IPR013083">
    <property type="entry name" value="Znf_RING/FYVE/PHD"/>
</dbReference>
<dbReference type="EMBL" id="MTKT01004809">
    <property type="protein sequence ID" value="OWM70302.1"/>
    <property type="molecule type" value="Genomic_DNA"/>
</dbReference>
<dbReference type="PANTHER" id="PTHR15710:SF77">
    <property type="entry name" value="RING-H2 FINGER PROTEIN ATL21B"/>
    <property type="match status" value="1"/>
</dbReference>
<dbReference type="GO" id="GO:0016567">
    <property type="term" value="P:protein ubiquitination"/>
    <property type="evidence" value="ECO:0007669"/>
    <property type="project" value="TreeGrafter"/>
</dbReference>
<dbReference type="GO" id="GO:0008270">
    <property type="term" value="F:zinc ion binding"/>
    <property type="evidence" value="ECO:0007669"/>
    <property type="project" value="UniProtKB-KW"/>
</dbReference>
<evidence type="ECO:0000256" key="3">
    <source>
        <dbReference type="ARBA" id="ARBA00022723"/>
    </source>
</evidence>
<evidence type="ECO:0000256" key="6">
    <source>
        <dbReference type="PROSITE-ProRule" id="PRU00175"/>
    </source>
</evidence>
<dbReference type="InterPro" id="IPR001841">
    <property type="entry name" value="Znf_RING"/>
</dbReference>
<evidence type="ECO:0000256" key="4">
    <source>
        <dbReference type="ARBA" id="ARBA00022771"/>
    </source>
</evidence>
<comment type="caution">
    <text evidence="8">The sequence shown here is derived from an EMBL/GenBank/DDBJ whole genome shotgun (WGS) entry which is preliminary data.</text>
</comment>
<organism evidence="8 9">
    <name type="scientific">Punica granatum</name>
    <name type="common">Pomegranate</name>
    <dbReference type="NCBI Taxonomy" id="22663"/>
    <lineage>
        <taxon>Eukaryota</taxon>
        <taxon>Viridiplantae</taxon>
        <taxon>Streptophyta</taxon>
        <taxon>Embryophyta</taxon>
        <taxon>Tracheophyta</taxon>
        <taxon>Spermatophyta</taxon>
        <taxon>Magnoliopsida</taxon>
        <taxon>eudicotyledons</taxon>
        <taxon>Gunneridae</taxon>
        <taxon>Pentapetalae</taxon>
        <taxon>rosids</taxon>
        <taxon>malvids</taxon>
        <taxon>Myrtales</taxon>
        <taxon>Lythraceae</taxon>
        <taxon>Punica</taxon>
    </lineage>
</organism>
<proteinExistence type="predicted"/>
<dbReference type="GO" id="GO:0061630">
    <property type="term" value="F:ubiquitin protein ligase activity"/>
    <property type="evidence" value="ECO:0007669"/>
    <property type="project" value="UniProtKB-EC"/>
</dbReference>
<dbReference type="Pfam" id="PF13639">
    <property type="entry name" value="zf-RING_2"/>
    <property type="match status" value="1"/>
</dbReference>
<evidence type="ECO:0000256" key="1">
    <source>
        <dbReference type="ARBA" id="ARBA00000900"/>
    </source>
</evidence>
<dbReference type="EC" id="2.3.2.27" evidence="2"/>
<dbReference type="AlphaFoldDB" id="A0A218WE13"/>
<dbReference type="Gene3D" id="3.30.40.10">
    <property type="entry name" value="Zinc/RING finger domain, C3HC4 (zinc finger)"/>
    <property type="match status" value="1"/>
</dbReference>
<comment type="catalytic activity">
    <reaction evidence="1">
        <text>S-ubiquitinyl-[E2 ubiquitin-conjugating enzyme]-L-cysteine + [acceptor protein]-L-lysine = [E2 ubiquitin-conjugating enzyme]-L-cysteine + N(6)-ubiquitinyl-[acceptor protein]-L-lysine.</text>
        <dbReference type="EC" id="2.3.2.27"/>
    </reaction>
</comment>
<feature type="domain" description="RING-type" evidence="7">
    <location>
        <begin position="226"/>
        <end position="267"/>
    </location>
</feature>